<evidence type="ECO:0000259" key="2">
    <source>
        <dbReference type="Pfam" id="PF08397"/>
    </source>
</evidence>
<dbReference type="Gene3D" id="1.20.1270.60">
    <property type="entry name" value="Arfaptin homology (AH) domain/BAR domain"/>
    <property type="match status" value="1"/>
</dbReference>
<dbReference type="GO" id="GO:0015629">
    <property type="term" value="C:actin cytoskeleton"/>
    <property type="evidence" value="ECO:0007669"/>
    <property type="project" value="TreeGrafter"/>
</dbReference>
<dbReference type="InterPro" id="IPR027267">
    <property type="entry name" value="AH/BAR_dom_sf"/>
</dbReference>
<dbReference type="GO" id="GO:0030031">
    <property type="term" value="P:cell projection assembly"/>
    <property type="evidence" value="ECO:0007669"/>
    <property type="project" value="TreeGrafter"/>
</dbReference>
<accession>A0A183B687</accession>
<dbReference type="InterPro" id="IPR013606">
    <property type="entry name" value="I-BAR_dom"/>
</dbReference>
<dbReference type="PANTHER" id="PTHR15708">
    <property type="entry name" value="ACTIN BUNDLING/MISSING IN METASTASIS-RELATED"/>
    <property type="match status" value="1"/>
</dbReference>
<dbReference type="AlphaFoldDB" id="A0A183B687"/>
<feature type="domain" description="IMD" evidence="2">
    <location>
        <begin position="134"/>
        <end position="180"/>
    </location>
</feature>
<dbReference type="InterPro" id="IPR030127">
    <property type="entry name" value="MTSS1/MTSS2"/>
</dbReference>
<dbReference type="WBParaSite" id="ECPE_0001476201-mRNA-1">
    <property type="protein sequence ID" value="ECPE_0001476201-mRNA-1"/>
    <property type="gene ID" value="ECPE_0001476201"/>
</dbReference>
<dbReference type="SUPFAM" id="SSF103657">
    <property type="entry name" value="BAR/IMD domain-like"/>
    <property type="match status" value="1"/>
</dbReference>
<proteinExistence type="predicted"/>
<dbReference type="OrthoDB" id="10061327at2759"/>
<dbReference type="GO" id="GO:0007009">
    <property type="term" value="P:plasma membrane organization"/>
    <property type="evidence" value="ECO:0007669"/>
    <property type="project" value="InterPro"/>
</dbReference>
<keyword evidence="4" id="KW-1185">Reference proteome</keyword>
<sequence length="193" mass="21105">YKEKPINRRGGRTLEGIPPKELWTRDWPVATISPVQPDLTCKLTFKVDKVTSLANPLACKLEEWRRTLTQLEKDRTRQTKRARAELKRAVSEASRWQKKAAKCGTSTANLAPGVGHGILPSSAAVGSKAGVVAAQAANAAREVQCKTEQVEAAEKSAVRSLMLEERGRFCFFLSCLLPVLVSDSPNGYPVVSC</sequence>
<dbReference type="EMBL" id="UZAN01058349">
    <property type="protein sequence ID" value="VDP91992.1"/>
    <property type="molecule type" value="Genomic_DNA"/>
</dbReference>
<protein>
    <submittedName>
        <fullName evidence="5">Remorin_C domain-containing protein</fullName>
    </submittedName>
</protein>
<dbReference type="GO" id="GO:0005543">
    <property type="term" value="F:phospholipid binding"/>
    <property type="evidence" value="ECO:0007669"/>
    <property type="project" value="TreeGrafter"/>
</dbReference>
<gene>
    <name evidence="3" type="ORF">ECPE_LOCUS14720</name>
</gene>
<dbReference type="Pfam" id="PF08397">
    <property type="entry name" value="IMD"/>
    <property type="match status" value="2"/>
</dbReference>
<evidence type="ECO:0000313" key="4">
    <source>
        <dbReference type="Proteomes" id="UP000272942"/>
    </source>
</evidence>
<name>A0A183B687_9TREM</name>
<dbReference type="PANTHER" id="PTHR15708:SF4">
    <property type="entry name" value="FI21477P1-RELATED"/>
    <property type="match status" value="1"/>
</dbReference>
<feature type="coiled-coil region" evidence="1">
    <location>
        <begin position="61"/>
        <end position="99"/>
    </location>
</feature>
<feature type="domain" description="IMD" evidence="2">
    <location>
        <begin position="51"/>
        <end position="103"/>
    </location>
</feature>
<reference evidence="5" key="1">
    <citation type="submission" date="2016-06" db="UniProtKB">
        <authorList>
            <consortium name="WormBaseParasite"/>
        </authorList>
    </citation>
    <scope>IDENTIFICATION</scope>
</reference>
<evidence type="ECO:0000313" key="3">
    <source>
        <dbReference type="EMBL" id="VDP91992.1"/>
    </source>
</evidence>
<evidence type="ECO:0000313" key="5">
    <source>
        <dbReference type="WBParaSite" id="ECPE_0001476201-mRNA-1"/>
    </source>
</evidence>
<dbReference type="GO" id="GO:0009898">
    <property type="term" value="C:cytoplasmic side of plasma membrane"/>
    <property type="evidence" value="ECO:0007669"/>
    <property type="project" value="TreeGrafter"/>
</dbReference>
<evidence type="ECO:0000256" key="1">
    <source>
        <dbReference type="SAM" id="Coils"/>
    </source>
</evidence>
<reference evidence="3 4" key="2">
    <citation type="submission" date="2018-11" db="EMBL/GenBank/DDBJ databases">
        <authorList>
            <consortium name="Pathogen Informatics"/>
        </authorList>
    </citation>
    <scope>NUCLEOTIDE SEQUENCE [LARGE SCALE GENOMIC DNA]</scope>
    <source>
        <strain evidence="3 4">Egypt</strain>
    </source>
</reference>
<dbReference type="GO" id="GO:0003779">
    <property type="term" value="F:actin binding"/>
    <property type="evidence" value="ECO:0007669"/>
    <property type="project" value="InterPro"/>
</dbReference>
<organism evidence="5">
    <name type="scientific">Echinostoma caproni</name>
    <dbReference type="NCBI Taxonomy" id="27848"/>
    <lineage>
        <taxon>Eukaryota</taxon>
        <taxon>Metazoa</taxon>
        <taxon>Spiralia</taxon>
        <taxon>Lophotrochozoa</taxon>
        <taxon>Platyhelminthes</taxon>
        <taxon>Trematoda</taxon>
        <taxon>Digenea</taxon>
        <taxon>Plagiorchiida</taxon>
        <taxon>Echinostomata</taxon>
        <taxon>Echinostomatoidea</taxon>
        <taxon>Echinostomatidae</taxon>
        <taxon>Echinostoma</taxon>
    </lineage>
</organism>
<dbReference type="Proteomes" id="UP000272942">
    <property type="component" value="Unassembled WGS sequence"/>
</dbReference>
<keyword evidence="1" id="KW-0175">Coiled coil</keyword>